<protein>
    <submittedName>
        <fullName evidence="3">Uncharacterized protein</fullName>
    </submittedName>
</protein>
<dbReference type="PROSITE" id="PS51257">
    <property type="entry name" value="PROKAR_LIPOPROTEIN"/>
    <property type="match status" value="1"/>
</dbReference>
<feature type="signal peptide" evidence="2">
    <location>
        <begin position="1"/>
        <end position="24"/>
    </location>
</feature>
<evidence type="ECO:0000313" key="3">
    <source>
        <dbReference type="EMBL" id="KZS09334.1"/>
    </source>
</evidence>
<dbReference type="AlphaFoldDB" id="A0A162DAZ8"/>
<dbReference type="Proteomes" id="UP000076858">
    <property type="component" value="Unassembled WGS sequence"/>
</dbReference>
<proteinExistence type="predicted"/>
<organism evidence="3 4">
    <name type="scientific">Daphnia magna</name>
    <dbReference type="NCBI Taxonomy" id="35525"/>
    <lineage>
        <taxon>Eukaryota</taxon>
        <taxon>Metazoa</taxon>
        <taxon>Ecdysozoa</taxon>
        <taxon>Arthropoda</taxon>
        <taxon>Crustacea</taxon>
        <taxon>Branchiopoda</taxon>
        <taxon>Diplostraca</taxon>
        <taxon>Cladocera</taxon>
        <taxon>Anomopoda</taxon>
        <taxon>Daphniidae</taxon>
        <taxon>Daphnia</taxon>
    </lineage>
</organism>
<keyword evidence="2" id="KW-0732">Signal</keyword>
<evidence type="ECO:0000256" key="2">
    <source>
        <dbReference type="SAM" id="SignalP"/>
    </source>
</evidence>
<dbReference type="EMBL" id="LRGB01002076">
    <property type="protein sequence ID" value="KZS09334.1"/>
    <property type="molecule type" value="Genomic_DNA"/>
</dbReference>
<sequence>MDSTKVALMLLVLMTVGCVFNVTAHLNVGHQDGTMLESQKSHLRSVYYNYDLDVAEHKKKKYRGHYRGYGGGGGGGGGSSEERR</sequence>
<feature type="chain" id="PRO_5007833159" evidence="2">
    <location>
        <begin position="25"/>
        <end position="84"/>
    </location>
</feature>
<feature type="compositionally biased region" description="Gly residues" evidence="1">
    <location>
        <begin position="67"/>
        <end position="84"/>
    </location>
</feature>
<accession>A0A162DAZ8</accession>
<feature type="region of interest" description="Disordered" evidence="1">
    <location>
        <begin position="63"/>
        <end position="84"/>
    </location>
</feature>
<name>A0A162DAZ8_9CRUS</name>
<evidence type="ECO:0000313" key="4">
    <source>
        <dbReference type="Proteomes" id="UP000076858"/>
    </source>
</evidence>
<reference evidence="3 4" key="1">
    <citation type="submission" date="2016-03" db="EMBL/GenBank/DDBJ databases">
        <title>EvidentialGene: Evidence-directed Construction of Genes on Genomes.</title>
        <authorList>
            <person name="Gilbert D.G."/>
            <person name="Choi J.-H."/>
            <person name="Mockaitis K."/>
            <person name="Colbourne J."/>
            <person name="Pfrender M."/>
        </authorList>
    </citation>
    <scope>NUCLEOTIDE SEQUENCE [LARGE SCALE GENOMIC DNA]</scope>
    <source>
        <strain evidence="3 4">Xinb3</strain>
        <tissue evidence="3">Complete organism</tissue>
    </source>
</reference>
<evidence type="ECO:0000256" key="1">
    <source>
        <dbReference type="SAM" id="MobiDB-lite"/>
    </source>
</evidence>
<comment type="caution">
    <text evidence="3">The sequence shown here is derived from an EMBL/GenBank/DDBJ whole genome shotgun (WGS) entry which is preliminary data.</text>
</comment>
<gene>
    <name evidence="3" type="ORF">APZ42_026394</name>
</gene>
<keyword evidence="4" id="KW-1185">Reference proteome</keyword>